<gene>
    <name evidence="3" type="ORF">CUNI_LOCUS13784</name>
</gene>
<feature type="non-terminal residue" evidence="3">
    <location>
        <position position="1"/>
    </location>
</feature>
<keyword evidence="4" id="KW-1185">Reference proteome</keyword>
<dbReference type="Gene3D" id="3.40.50.410">
    <property type="entry name" value="von Willebrand factor, type A domain"/>
    <property type="match status" value="2"/>
</dbReference>
<dbReference type="InterPro" id="IPR002035">
    <property type="entry name" value="VWF_A"/>
</dbReference>
<dbReference type="InterPro" id="IPR050525">
    <property type="entry name" value="ECM_Assembly_Org"/>
</dbReference>
<dbReference type="SMART" id="SM00327">
    <property type="entry name" value="VWA"/>
    <property type="match status" value="2"/>
</dbReference>
<dbReference type="PANTHER" id="PTHR24020">
    <property type="entry name" value="COLLAGEN ALPHA"/>
    <property type="match status" value="1"/>
</dbReference>
<dbReference type="Pfam" id="PF00092">
    <property type="entry name" value="VWA"/>
    <property type="match status" value="2"/>
</dbReference>
<name>A0A8S3ZLM9_9EUPU</name>
<dbReference type="Proteomes" id="UP000678393">
    <property type="component" value="Unassembled WGS sequence"/>
</dbReference>
<evidence type="ECO:0000259" key="2">
    <source>
        <dbReference type="PROSITE" id="PS50234"/>
    </source>
</evidence>
<organism evidence="3 4">
    <name type="scientific">Candidula unifasciata</name>
    <dbReference type="NCBI Taxonomy" id="100452"/>
    <lineage>
        <taxon>Eukaryota</taxon>
        <taxon>Metazoa</taxon>
        <taxon>Spiralia</taxon>
        <taxon>Lophotrochozoa</taxon>
        <taxon>Mollusca</taxon>
        <taxon>Gastropoda</taxon>
        <taxon>Heterobranchia</taxon>
        <taxon>Euthyneura</taxon>
        <taxon>Panpulmonata</taxon>
        <taxon>Eupulmonata</taxon>
        <taxon>Stylommatophora</taxon>
        <taxon>Helicina</taxon>
        <taxon>Helicoidea</taxon>
        <taxon>Geomitridae</taxon>
        <taxon>Candidula</taxon>
    </lineage>
</organism>
<keyword evidence="1" id="KW-0732">Signal</keyword>
<evidence type="ECO:0000313" key="3">
    <source>
        <dbReference type="EMBL" id="CAG5128226.1"/>
    </source>
</evidence>
<evidence type="ECO:0000256" key="1">
    <source>
        <dbReference type="SAM" id="SignalP"/>
    </source>
</evidence>
<proteinExistence type="predicted"/>
<dbReference type="EMBL" id="CAJHNH020002985">
    <property type="protein sequence ID" value="CAG5128226.1"/>
    <property type="molecule type" value="Genomic_DNA"/>
</dbReference>
<comment type="caution">
    <text evidence="3">The sequence shown here is derived from an EMBL/GenBank/DDBJ whole genome shotgun (WGS) entry which is preliminary data.</text>
</comment>
<dbReference type="InterPro" id="IPR036465">
    <property type="entry name" value="vWFA_dom_sf"/>
</dbReference>
<feature type="domain" description="VWFA" evidence="2">
    <location>
        <begin position="249"/>
        <end position="401"/>
    </location>
</feature>
<dbReference type="AlphaFoldDB" id="A0A8S3ZLM9"/>
<reference evidence="3" key="1">
    <citation type="submission" date="2021-04" db="EMBL/GenBank/DDBJ databases">
        <authorList>
            <consortium name="Molecular Ecology Group"/>
        </authorList>
    </citation>
    <scope>NUCLEOTIDE SEQUENCE</scope>
</reference>
<feature type="signal peptide" evidence="1">
    <location>
        <begin position="1"/>
        <end position="21"/>
    </location>
</feature>
<evidence type="ECO:0000313" key="4">
    <source>
        <dbReference type="Proteomes" id="UP000678393"/>
    </source>
</evidence>
<feature type="domain" description="VWFA" evidence="2">
    <location>
        <begin position="59"/>
        <end position="214"/>
    </location>
</feature>
<dbReference type="PROSITE" id="PS50234">
    <property type="entry name" value="VWFA"/>
    <property type="match status" value="2"/>
</dbReference>
<dbReference type="SUPFAM" id="SSF53300">
    <property type="entry name" value="vWA-like"/>
    <property type="match status" value="2"/>
</dbReference>
<accession>A0A8S3ZLM9</accession>
<dbReference type="PRINTS" id="PR00453">
    <property type="entry name" value="VWFADOMAIN"/>
</dbReference>
<dbReference type="PANTHER" id="PTHR24020:SF20">
    <property type="entry name" value="PH DOMAIN-CONTAINING PROTEIN"/>
    <property type="match status" value="1"/>
</dbReference>
<sequence>MEFFRQLVHLWILSWCCRVESYWHDGRDPQAAFSLFNWSFHFGKHVRGLMTNMTECPPLVIFVLDGSDSVSPNNYRMAKTSLTREIQSLTQTFADTDMGVILFSDVIQDLPLGQREGSQVSDLIRQVQSLRQPRKKTSLAAALKRARESLLENSHSESRAYNGYSRGHIIVLFSDGFPDNWRETLQEAKLALEEDIHIISLSLGDSNHLLLRDISHHVQDHRQAINWTSLAACPARVLNPVPRGSQCRDFLLVVDGSDSVLRHKETVRQYLAYTALRYRFVNNSIGVTVYGTDPDVQASNTRIRLQADKRKLAEAIRLKLRFPTSGGTGTDKAITQSLTMLREDASDRQAALIVITDGPSLDPQATRDAVQRARSSGHEVVIIRVGNAMPDEELNFIIGGE</sequence>
<dbReference type="OrthoDB" id="6132182at2759"/>
<protein>
    <recommendedName>
        <fullName evidence="2">VWFA domain-containing protein</fullName>
    </recommendedName>
</protein>
<dbReference type="CDD" id="cd00198">
    <property type="entry name" value="vWFA"/>
    <property type="match status" value="2"/>
</dbReference>
<feature type="chain" id="PRO_5035783534" description="VWFA domain-containing protein" evidence="1">
    <location>
        <begin position="22"/>
        <end position="401"/>
    </location>
</feature>